<dbReference type="Gene3D" id="3.40.190.290">
    <property type="match status" value="1"/>
</dbReference>
<keyword evidence="3 6" id="KW-0238">DNA-binding</keyword>
<feature type="domain" description="HTH lysR-type" evidence="5">
    <location>
        <begin position="7"/>
        <end position="63"/>
    </location>
</feature>
<proteinExistence type="inferred from homology"/>
<dbReference type="PROSITE" id="PS50931">
    <property type="entry name" value="HTH_LYSR"/>
    <property type="match status" value="1"/>
</dbReference>
<dbReference type="RefSeq" id="WP_090133669.1">
    <property type="nucleotide sequence ID" value="NZ_FOLY01000004.1"/>
</dbReference>
<evidence type="ECO:0000256" key="3">
    <source>
        <dbReference type="ARBA" id="ARBA00023125"/>
    </source>
</evidence>
<evidence type="ECO:0000256" key="2">
    <source>
        <dbReference type="ARBA" id="ARBA00023015"/>
    </source>
</evidence>
<gene>
    <name evidence="6" type="ORF">SAMN05421848_2080</name>
</gene>
<dbReference type="PANTHER" id="PTHR30537:SF66">
    <property type="entry name" value="IRON-REGULATED VIRULENCE REGULATORY PROTEIN IRGB"/>
    <property type="match status" value="1"/>
</dbReference>
<evidence type="ECO:0000259" key="5">
    <source>
        <dbReference type="PROSITE" id="PS50931"/>
    </source>
</evidence>
<accession>A0A1I1KN48</accession>
<dbReference type="AlphaFoldDB" id="A0A1I1KN48"/>
<protein>
    <submittedName>
        <fullName evidence="6">DNA-binding transcriptional regulator, LysR family</fullName>
    </submittedName>
</protein>
<dbReference type="Pfam" id="PF00126">
    <property type="entry name" value="HTH_1"/>
    <property type="match status" value="1"/>
</dbReference>
<name>A0A1I1KN48_9GAMM</name>
<comment type="similarity">
    <text evidence="1">Belongs to the LysR transcriptional regulatory family.</text>
</comment>
<evidence type="ECO:0000313" key="6">
    <source>
        <dbReference type="EMBL" id="SFC62101.1"/>
    </source>
</evidence>
<dbReference type="GO" id="GO:0003700">
    <property type="term" value="F:DNA-binding transcription factor activity"/>
    <property type="evidence" value="ECO:0007669"/>
    <property type="project" value="InterPro"/>
</dbReference>
<dbReference type="Gene3D" id="1.10.10.10">
    <property type="entry name" value="Winged helix-like DNA-binding domain superfamily/Winged helix DNA-binding domain"/>
    <property type="match status" value="1"/>
</dbReference>
<evidence type="ECO:0000256" key="1">
    <source>
        <dbReference type="ARBA" id="ARBA00009437"/>
    </source>
</evidence>
<dbReference type="SUPFAM" id="SSF53850">
    <property type="entry name" value="Periplasmic binding protein-like II"/>
    <property type="match status" value="1"/>
</dbReference>
<evidence type="ECO:0000256" key="4">
    <source>
        <dbReference type="ARBA" id="ARBA00023163"/>
    </source>
</evidence>
<dbReference type="STRING" id="402385.SAMN05421848_2080"/>
<dbReference type="InterPro" id="IPR058163">
    <property type="entry name" value="LysR-type_TF_proteobact-type"/>
</dbReference>
<dbReference type="InterPro" id="IPR000847">
    <property type="entry name" value="LysR_HTH_N"/>
</dbReference>
<dbReference type="CDD" id="cd08422">
    <property type="entry name" value="PBP2_CrgA_like"/>
    <property type="match status" value="1"/>
</dbReference>
<dbReference type="PANTHER" id="PTHR30537">
    <property type="entry name" value="HTH-TYPE TRANSCRIPTIONAL REGULATOR"/>
    <property type="match status" value="1"/>
</dbReference>
<dbReference type="GO" id="GO:0006351">
    <property type="term" value="P:DNA-templated transcription"/>
    <property type="evidence" value="ECO:0007669"/>
    <property type="project" value="TreeGrafter"/>
</dbReference>
<dbReference type="Proteomes" id="UP000199046">
    <property type="component" value="Unassembled WGS sequence"/>
</dbReference>
<dbReference type="SUPFAM" id="SSF46785">
    <property type="entry name" value="Winged helix' DNA-binding domain"/>
    <property type="match status" value="1"/>
</dbReference>
<dbReference type="EMBL" id="FOLY01000004">
    <property type="protein sequence ID" value="SFC62101.1"/>
    <property type="molecule type" value="Genomic_DNA"/>
</dbReference>
<dbReference type="GO" id="GO:0043565">
    <property type="term" value="F:sequence-specific DNA binding"/>
    <property type="evidence" value="ECO:0007669"/>
    <property type="project" value="TreeGrafter"/>
</dbReference>
<dbReference type="InterPro" id="IPR005119">
    <property type="entry name" value="LysR_subst-bd"/>
</dbReference>
<organism evidence="6 7">
    <name type="scientific">Kushneria avicenniae</name>
    <dbReference type="NCBI Taxonomy" id="402385"/>
    <lineage>
        <taxon>Bacteria</taxon>
        <taxon>Pseudomonadati</taxon>
        <taxon>Pseudomonadota</taxon>
        <taxon>Gammaproteobacteria</taxon>
        <taxon>Oceanospirillales</taxon>
        <taxon>Halomonadaceae</taxon>
        <taxon>Kushneria</taxon>
    </lineage>
</organism>
<evidence type="ECO:0000313" key="7">
    <source>
        <dbReference type="Proteomes" id="UP000199046"/>
    </source>
</evidence>
<sequence>MSNGQANLNRLTYFVAVVETGSFTGAADRLGITRAVVSQQIARLERDHRTTLLIRSTRRVRTTEAGQAFYYRCALILKEAEDAFGELAETAREPSGTLRLTAPFDYGTGVVVPAITTFAERYPQCQVEAHFSDQTLDLGDGRLDLAIRVGWLTEQHLPARLIGHFEQRLVAGLQWQSRTQGLAAPEALSALPIVANTALRDPTRWHFHHDALTRQSVTMTAPIMLDTTLAVREATLAGAGLAVLPDFVADPDIAAGRLIEVLPDWHLPRGDIHAVFPPARYRPARVRAFVDLLAQPPSP</sequence>
<dbReference type="OrthoDB" id="9815676at2"/>
<keyword evidence="7" id="KW-1185">Reference proteome</keyword>
<dbReference type="FunFam" id="1.10.10.10:FF:000001">
    <property type="entry name" value="LysR family transcriptional regulator"/>
    <property type="match status" value="1"/>
</dbReference>
<dbReference type="InterPro" id="IPR036388">
    <property type="entry name" value="WH-like_DNA-bd_sf"/>
</dbReference>
<dbReference type="Pfam" id="PF03466">
    <property type="entry name" value="LysR_substrate"/>
    <property type="match status" value="1"/>
</dbReference>
<keyword evidence="2" id="KW-0805">Transcription regulation</keyword>
<dbReference type="InterPro" id="IPR036390">
    <property type="entry name" value="WH_DNA-bd_sf"/>
</dbReference>
<keyword evidence="4" id="KW-0804">Transcription</keyword>
<reference evidence="7" key="1">
    <citation type="submission" date="2016-10" db="EMBL/GenBank/DDBJ databases">
        <authorList>
            <person name="Varghese N."/>
            <person name="Submissions S."/>
        </authorList>
    </citation>
    <scope>NUCLEOTIDE SEQUENCE [LARGE SCALE GENOMIC DNA]</scope>
    <source>
        <strain evidence="7">DSM 23439</strain>
    </source>
</reference>